<protein>
    <submittedName>
        <fullName evidence="1">Uncharacterized protein</fullName>
    </submittedName>
</protein>
<evidence type="ECO:0000313" key="2">
    <source>
        <dbReference type="Proteomes" id="UP000011115"/>
    </source>
</evidence>
<dbReference type="EnsemblPlants" id="PGSC0003DMT400085919">
    <property type="protein sequence ID" value="PGSC0003DMT400085919"/>
    <property type="gene ID" value="PGSC0003DMG400035490"/>
</dbReference>
<reference evidence="1" key="2">
    <citation type="submission" date="2015-06" db="UniProtKB">
        <authorList>
            <consortium name="EnsemblPlants"/>
        </authorList>
    </citation>
    <scope>IDENTIFICATION</scope>
    <source>
        <strain evidence="1">DM1-3 516 R44</strain>
    </source>
</reference>
<dbReference type="InParanoid" id="M1DAK4"/>
<keyword evidence="2" id="KW-1185">Reference proteome</keyword>
<sequence>MARHPRLASPSRLWRMASAIKNTAAVRGCCCCHPRAAAAAYALLLRPVVGATDRSGAPVGDGGATSYCSTDRGCVGVSGGRGWVGREIGLE</sequence>
<reference evidence="2" key="1">
    <citation type="journal article" date="2011" name="Nature">
        <title>Genome sequence and analysis of the tuber crop potato.</title>
        <authorList>
            <consortium name="The Potato Genome Sequencing Consortium"/>
        </authorList>
    </citation>
    <scope>NUCLEOTIDE SEQUENCE [LARGE SCALE GENOMIC DNA]</scope>
    <source>
        <strain evidence="2">cv. DM1-3 516 R44</strain>
    </source>
</reference>
<organism evidence="1 2">
    <name type="scientific">Solanum tuberosum</name>
    <name type="common">Potato</name>
    <dbReference type="NCBI Taxonomy" id="4113"/>
    <lineage>
        <taxon>Eukaryota</taxon>
        <taxon>Viridiplantae</taxon>
        <taxon>Streptophyta</taxon>
        <taxon>Embryophyta</taxon>
        <taxon>Tracheophyta</taxon>
        <taxon>Spermatophyta</taxon>
        <taxon>Magnoliopsida</taxon>
        <taxon>eudicotyledons</taxon>
        <taxon>Gunneridae</taxon>
        <taxon>Pentapetalae</taxon>
        <taxon>asterids</taxon>
        <taxon>lamiids</taxon>
        <taxon>Solanales</taxon>
        <taxon>Solanaceae</taxon>
        <taxon>Solanoideae</taxon>
        <taxon>Solaneae</taxon>
        <taxon>Solanum</taxon>
    </lineage>
</organism>
<accession>M1DAK4</accession>
<dbReference type="Gramene" id="PGSC0003DMT400085919">
    <property type="protein sequence ID" value="PGSC0003DMT400085919"/>
    <property type="gene ID" value="PGSC0003DMG400035490"/>
</dbReference>
<name>M1DAK4_SOLTU</name>
<dbReference type="AlphaFoldDB" id="M1DAK4"/>
<dbReference type="Proteomes" id="UP000011115">
    <property type="component" value="Unassembled WGS sequence"/>
</dbReference>
<dbReference type="HOGENOM" id="CLU_2431272_0_0_1"/>
<dbReference type="PaxDb" id="4113-PGSC0003DMT400085919"/>
<proteinExistence type="predicted"/>
<evidence type="ECO:0000313" key="1">
    <source>
        <dbReference type="EnsemblPlants" id="PGSC0003DMT400085919"/>
    </source>
</evidence>